<comment type="caution">
    <text evidence="1">The sequence shown here is derived from an EMBL/GenBank/DDBJ whole genome shotgun (WGS) entry which is preliminary data.</text>
</comment>
<accession>A0ABT7V6D2</accession>
<name>A0ABT7V6D2_9ACTN</name>
<sequence>MAFIDPIVIELEGRLEAPGESLPVSGTVDIPSYEVGDKEFALDGGISYDVVLTNAGDGILVSGLVRAHAVGECDRCLDPAHFDVAGEIEEYFLFHEPEDAETYEDGFELVGENRSVDLAGPIADAVVMDTPFVVLCRPDCAGLCPTCGCNLNREQCDCAARAEEEYVTSDENPFAALKNLKLDD</sequence>
<proteinExistence type="predicted"/>
<keyword evidence="2" id="KW-1185">Reference proteome</keyword>
<dbReference type="PANTHER" id="PTHR34374:SF1">
    <property type="entry name" value="LARGE RIBOSOMAL RNA SUBUNIT ACCUMULATION PROTEIN YCED HOMOLOG 1, CHLOROPLASTIC"/>
    <property type="match status" value="1"/>
</dbReference>
<dbReference type="RefSeq" id="WP_204671260.1">
    <property type="nucleotide sequence ID" value="NZ_JACJKQ010000001.1"/>
</dbReference>
<dbReference type="EMBL" id="JAUDDZ010000001">
    <property type="protein sequence ID" value="MDM8274061.1"/>
    <property type="molecule type" value="Genomic_DNA"/>
</dbReference>
<reference evidence="2" key="1">
    <citation type="submission" date="2023-06" db="EMBL/GenBank/DDBJ databases">
        <title>Identification and characterization of horizontal gene transfer across gut microbiota members of farm animals based on homology search.</title>
        <authorList>
            <person name="Zeman M."/>
            <person name="Kubasova T."/>
            <person name="Jahodarova E."/>
            <person name="Nykrynova M."/>
            <person name="Rychlik I."/>
        </authorList>
    </citation>
    <scope>NUCLEOTIDE SEQUENCE [LARGE SCALE GENOMIC DNA]</scope>
    <source>
        <strain evidence="2">154_Feed</strain>
    </source>
</reference>
<dbReference type="Pfam" id="PF02620">
    <property type="entry name" value="YceD"/>
    <property type="match status" value="1"/>
</dbReference>
<protein>
    <submittedName>
        <fullName evidence="1">DUF177 domain-containing protein</fullName>
    </submittedName>
</protein>
<gene>
    <name evidence="1" type="ORF">QUW28_00895</name>
</gene>
<dbReference type="Proteomes" id="UP001529421">
    <property type="component" value="Unassembled WGS sequence"/>
</dbReference>
<evidence type="ECO:0000313" key="2">
    <source>
        <dbReference type="Proteomes" id="UP001529421"/>
    </source>
</evidence>
<organism evidence="1 2">
    <name type="scientific">Enorma phocaeensis</name>
    <dbReference type="NCBI Taxonomy" id="1871019"/>
    <lineage>
        <taxon>Bacteria</taxon>
        <taxon>Bacillati</taxon>
        <taxon>Actinomycetota</taxon>
        <taxon>Coriobacteriia</taxon>
        <taxon>Coriobacteriales</taxon>
        <taxon>Coriobacteriaceae</taxon>
        <taxon>Enorma</taxon>
    </lineage>
</organism>
<evidence type="ECO:0000313" key="1">
    <source>
        <dbReference type="EMBL" id="MDM8274061.1"/>
    </source>
</evidence>
<dbReference type="PANTHER" id="PTHR34374">
    <property type="entry name" value="LARGE RIBOSOMAL RNA SUBUNIT ACCUMULATION PROTEIN YCED HOMOLOG 1, CHLOROPLASTIC"/>
    <property type="match status" value="1"/>
</dbReference>
<dbReference type="InterPro" id="IPR003772">
    <property type="entry name" value="YceD"/>
</dbReference>